<evidence type="ECO:0000313" key="1">
    <source>
        <dbReference type="EMBL" id="KIY69825.1"/>
    </source>
</evidence>
<proteinExistence type="predicted"/>
<gene>
    <name evidence="1" type="ORF">CYLTODRAFT_488647</name>
</gene>
<dbReference type="Proteomes" id="UP000054007">
    <property type="component" value="Unassembled WGS sequence"/>
</dbReference>
<evidence type="ECO:0000313" key="2">
    <source>
        <dbReference type="Proteomes" id="UP000054007"/>
    </source>
</evidence>
<keyword evidence="2" id="KW-1185">Reference proteome</keyword>
<name>A0A0D7BHY1_9AGAR</name>
<reference evidence="1 2" key="1">
    <citation type="journal article" date="2015" name="Fungal Genet. Biol.">
        <title>Evolution of novel wood decay mechanisms in Agaricales revealed by the genome sequences of Fistulina hepatica and Cylindrobasidium torrendii.</title>
        <authorList>
            <person name="Floudas D."/>
            <person name="Held B.W."/>
            <person name="Riley R."/>
            <person name="Nagy L.G."/>
            <person name="Koehler G."/>
            <person name="Ransdell A.S."/>
            <person name="Younus H."/>
            <person name="Chow J."/>
            <person name="Chiniquy J."/>
            <person name="Lipzen A."/>
            <person name="Tritt A."/>
            <person name="Sun H."/>
            <person name="Haridas S."/>
            <person name="LaButti K."/>
            <person name="Ohm R.A."/>
            <person name="Kues U."/>
            <person name="Blanchette R.A."/>
            <person name="Grigoriev I.V."/>
            <person name="Minto R.E."/>
            <person name="Hibbett D.S."/>
        </authorList>
    </citation>
    <scope>NUCLEOTIDE SEQUENCE [LARGE SCALE GENOMIC DNA]</scope>
    <source>
        <strain evidence="1 2">FP15055 ss-10</strain>
    </source>
</reference>
<organism evidence="1 2">
    <name type="scientific">Cylindrobasidium torrendii FP15055 ss-10</name>
    <dbReference type="NCBI Taxonomy" id="1314674"/>
    <lineage>
        <taxon>Eukaryota</taxon>
        <taxon>Fungi</taxon>
        <taxon>Dikarya</taxon>
        <taxon>Basidiomycota</taxon>
        <taxon>Agaricomycotina</taxon>
        <taxon>Agaricomycetes</taxon>
        <taxon>Agaricomycetidae</taxon>
        <taxon>Agaricales</taxon>
        <taxon>Marasmiineae</taxon>
        <taxon>Physalacriaceae</taxon>
        <taxon>Cylindrobasidium</taxon>
    </lineage>
</organism>
<accession>A0A0D7BHY1</accession>
<dbReference type="EMBL" id="KN880478">
    <property type="protein sequence ID" value="KIY69825.1"/>
    <property type="molecule type" value="Genomic_DNA"/>
</dbReference>
<dbReference type="AlphaFoldDB" id="A0A0D7BHY1"/>
<protein>
    <submittedName>
        <fullName evidence="1">Uncharacterized protein</fullName>
    </submittedName>
</protein>
<sequence>MFLSSNLSAMRLLQYGAISQHHHGLVAYLLVTSTAGLHILSFEKYLDLDPVSLLAFLLPTFTKLGWYRFTENGSPEIHKSIVALIIRIPWDINDAVEDFRSVPPDKDAVWEPAVYPHEWPPLPAPTWSAAWDAAEVESRFEGLQREETHDSRKPFVAKEALTDGIRKLVFGKICVGGDTSGNDVIEMV</sequence>